<name>A0A7S2P1Y1_9STRA</name>
<protein>
    <submittedName>
        <fullName evidence="1">Uncharacterized protein</fullName>
    </submittedName>
</protein>
<organism evidence="1">
    <name type="scientific">Leptocylindrus danicus</name>
    <dbReference type="NCBI Taxonomy" id="163516"/>
    <lineage>
        <taxon>Eukaryota</taxon>
        <taxon>Sar</taxon>
        <taxon>Stramenopiles</taxon>
        <taxon>Ochrophyta</taxon>
        <taxon>Bacillariophyta</taxon>
        <taxon>Coscinodiscophyceae</taxon>
        <taxon>Chaetocerotophycidae</taxon>
        <taxon>Leptocylindrales</taxon>
        <taxon>Leptocylindraceae</taxon>
        <taxon>Leptocylindrus</taxon>
    </lineage>
</organism>
<dbReference type="EMBL" id="HBGY01012269">
    <property type="protein sequence ID" value="CAD9572303.1"/>
    <property type="molecule type" value="Transcribed_RNA"/>
</dbReference>
<gene>
    <name evidence="1" type="ORF">LDAN0321_LOCUS7808</name>
</gene>
<reference evidence="1" key="1">
    <citation type="submission" date="2021-01" db="EMBL/GenBank/DDBJ databases">
        <authorList>
            <person name="Corre E."/>
            <person name="Pelletier E."/>
            <person name="Niang G."/>
            <person name="Scheremetjew M."/>
            <person name="Finn R."/>
            <person name="Kale V."/>
            <person name="Holt S."/>
            <person name="Cochrane G."/>
            <person name="Meng A."/>
            <person name="Brown T."/>
            <person name="Cohen L."/>
        </authorList>
    </citation>
    <scope>NUCLEOTIDE SEQUENCE</scope>
    <source>
        <strain evidence="1">B650</strain>
    </source>
</reference>
<dbReference type="AlphaFoldDB" id="A0A7S2P1Y1"/>
<sequence length="164" mass="18492">MSPSSNSTGENRELQLLLVILCTSQSYMGLLNDLGSEGDDVTAVDNLQCRERRDCMRQRILNIFLRRLNDGLIDRLSENIDDVTKLFENVIYKSVTSSEEYSSEYADDHVLENRVTVFARYFVQTHLSEVSRSQSGRAISCHISTLLLSLRDDGYSKSKGAEAA</sequence>
<proteinExistence type="predicted"/>
<evidence type="ECO:0000313" key="1">
    <source>
        <dbReference type="EMBL" id="CAD9572303.1"/>
    </source>
</evidence>
<accession>A0A7S2P1Y1</accession>